<dbReference type="InterPro" id="IPR043129">
    <property type="entry name" value="ATPase_NBD"/>
</dbReference>
<accession>A0A1R1PH71</accession>
<evidence type="ECO:0000256" key="2">
    <source>
        <dbReference type="SAM" id="MobiDB-lite"/>
    </source>
</evidence>
<dbReference type="Gene3D" id="3.30.420.40">
    <property type="match status" value="3"/>
</dbReference>
<feature type="compositionally biased region" description="Basic and acidic residues" evidence="2">
    <location>
        <begin position="485"/>
        <end position="498"/>
    </location>
</feature>
<evidence type="ECO:0000313" key="4">
    <source>
        <dbReference type="Proteomes" id="UP000188320"/>
    </source>
</evidence>
<dbReference type="Proteomes" id="UP000188320">
    <property type="component" value="Unassembled WGS sequence"/>
</dbReference>
<dbReference type="SUPFAM" id="SSF53067">
    <property type="entry name" value="Actin-like ATPase domain"/>
    <property type="match status" value="2"/>
</dbReference>
<feature type="compositionally biased region" description="Basic and acidic residues" evidence="2">
    <location>
        <begin position="64"/>
        <end position="76"/>
    </location>
</feature>
<dbReference type="PANTHER" id="PTHR11937">
    <property type="entry name" value="ACTIN"/>
    <property type="match status" value="1"/>
</dbReference>
<feature type="region of interest" description="Disordered" evidence="2">
    <location>
        <begin position="933"/>
        <end position="957"/>
    </location>
</feature>
<comment type="similarity">
    <text evidence="1">Belongs to the actin family.</text>
</comment>
<name>A0A1R1PH71_ZANCU</name>
<comment type="caution">
    <text evidence="3">The sequence shown here is derived from an EMBL/GenBank/DDBJ whole genome shotgun (WGS) entry which is preliminary data.</text>
</comment>
<feature type="compositionally biased region" description="Basic and acidic residues" evidence="2">
    <location>
        <begin position="25"/>
        <end position="47"/>
    </location>
</feature>
<reference evidence="4" key="1">
    <citation type="submission" date="2017-01" db="EMBL/GenBank/DDBJ databases">
        <authorList>
            <person name="Wang Y."/>
            <person name="White M."/>
            <person name="Kvist S."/>
            <person name="Moncalvo J.-M."/>
        </authorList>
    </citation>
    <scope>NUCLEOTIDE SEQUENCE [LARGE SCALE GENOMIC DNA]</scope>
    <source>
        <strain evidence="4">COL-18-3</strain>
    </source>
</reference>
<dbReference type="CDD" id="cd10206">
    <property type="entry name" value="ASKHA_NBD_Arp8-like"/>
    <property type="match status" value="1"/>
</dbReference>
<feature type="compositionally biased region" description="Basic and acidic residues" evidence="2">
    <location>
        <begin position="335"/>
        <end position="349"/>
    </location>
</feature>
<dbReference type="Pfam" id="PF00022">
    <property type="entry name" value="Actin"/>
    <property type="match status" value="1"/>
</dbReference>
<feature type="region of interest" description="Disordered" evidence="2">
    <location>
        <begin position="1"/>
        <end position="140"/>
    </location>
</feature>
<dbReference type="AlphaFoldDB" id="A0A1R1PH71"/>
<dbReference type="SMART" id="SM00268">
    <property type="entry name" value="ACTIN"/>
    <property type="match status" value="1"/>
</dbReference>
<keyword evidence="4" id="KW-1185">Reference proteome</keyword>
<feature type="region of interest" description="Disordered" evidence="2">
    <location>
        <begin position="432"/>
        <end position="511"/>
    </location>
</feature>
<dbReference type="OrthoDB" id="5572108at2759"/>
<feature type="non-terminal residue" evidence="3">
    <location>
        <position position="1131"/>
    </location>
</feature>
<gene>
    <name evidence="3" type="ORF">AX774_g6251</name>
</gene>
<dbReference type="InterPro" id="IPR004000">
    <property type="entry name" value="Actin"/>
</dbReference>
<dbReference type="EMBL" id="LSSK01001225">
    <property type="protein sequence ID" value="OMH80324.1"/>
    <property type="molecule type" value="Genomic_DNA"/>
</dbReference>
<sequence length="1131" mass="127625">MSNLNFNLKRKFDWLPQSGPGASNEYKDGQNQEKSEEKELLKGKQEKTTIVSEQGAREKKLKGIRKDKDEKVKKEVDDDEDIEKLEKEGRGSVNEDITQGENDAASVKMENVGTQQPWNKLKVEGDESERENTGLSSSRNLGMMEDDLARKLREYDGYTEDEYGMRENDGIEGGQMKMGRTTIPARQEYEDTDVMDEEKIDVASHDVDSVDELVRRRIMNQITSRYDTEYPRTGTQDSGVLPPIATGTLQRHRMVESAYDDRGMGETKIRTKIKTAGEVMDTELGSGGTRMANTLRSGDVQRAQQVRFPVQRLEGGNAADIEKPRGLGRSAPGVQEHKKAAVESNDTNKRAKKERKSFNVQGPNLRPLAPLNLKNAVSNLCRNQRRETIISGKKRKQEKMENGENVIVIQPGSRWLRIGLASDPIPHEIPHIVARKIKKKDAQENEKTEETEKAEKDGEQEQKQEQEVEKSDDKDQDQDTGNAEAESKKENGERDKKDKKGKVGGKDDIKVDEANDKENRVVELIDFLAEELRRSQRETKRKPVPNAISQVLAYNKSVLPEHINEHNDPYRVEWIDEAHSKERDVFYGEEVARLVNPDEFQVRMPFYRGVFNVEDYTSIEECLGDIQSIWEYAIEQVMGIPRSKLKEYYAMLVVPDIYMKGHVEALLRVLLNYMEFGAVAVHQSSVLVTFGAGVSSACVVDVGAQKTAIACVDDGYCLPDTRVNVKYGGDDITYFLNDLFVRSLFPYSELDLNKTYDWNLINLLKEKHVTLNLSDVSVRVYDFFMRKPNQPTLKYMFKVYDEPYFAPWCLFYPELVSAFSDLPDWNNSFACFPSWHVFDEQPSYSGEYLAACQFGKLPSVEVIDTSLGPAVVPTAAQPNENVDIVDVDMLKHPKNSTALKKDTSAAPTPPLDPVLAAADSSLVSAPTSVPDTPLAIKPTLPSNANTTAPQSTAVLNPTPPVDFPVYTRVYDHAAVNTLMPLDEAIAHSIAHAGTFDKIKKYYSSILLVGGGISHIPFISDFLQYRLYSASRKYSDGNDAETVEKIEMLPSPRDLDPKALAWKGGAVFSRLDITSELWITREEWDHVGVRLLRDRTLFQCFSISIFNILEVTYPYFAFVEQFLDLTGVTDIP</sequence>
<dbReference type="Pfam" id="PF17003">
    <property type="entry name" value="Actin_micro"/>
    <property type="match status" value="1"/>
</dbReference>
<proteinExistence type="inferred from homology"/>
<organism evidence="3 4">
    <name type="scientific">Zancudomyces culisetae</name>
    <name type="common">Gut fungus</name>
    <name type="synonym">Smittium culisetae</name>
    <dbReference type="NCBI Taxonomy" id="1213189"/>
    <lineage>
        <taxon>Eukaryota</taxon>
        <taxon>Fungi</taxon>
        <taxon>Fungi incertae sedis</taxon>
        <taxon>Zoopagomycota</taxon>
        <taxon>Kickxellomycotina</taxon>
        <taxon>Harpellomycetes</taxon>
        <taxon>Harpellales</taxon>
        <taxon>Legeriomycetaceae</taxon>
        <taxon>Zancudomyces</taxon>
    </lineage>
</organism>
<feature type="compositionally biased region" description="Basic and acidic residues" evidence="2">
    <location>
        <begin position="440"/>
        <end position="473"/>
    </location>
</feature>
<evidence type="ECO:0000256" key="1">
    <source>
        <dbReference type="RuleBase" id="RU000487"/>
    </source>
</evidence>
<dbReference type="Gene3D" id="3.90.640.10">
    <property type="entry name" value="Actin, Chain A, domain 4"/>
    <property type="match status" value="1"/>
</dbReference>
<protein>
    <submittedName>
        <fullName evidence="3">Putative actin-related protein 8</fullName>
    </submittedName>
</protein>
<feature type="compositionally biased region" description="Polar residues" evidence="2">
    <location>
        <begin position="940"/>
        <end position="955"/>
    </location>
</feature>
<evidence type="ECO:0000313" key="3">
    <source>
        <dbReference type="EMBL" id="OMH80324.1"/>
    </source>
</evidence>
<feature type="region of interest" description="Disordered" evidence="2">
    <location>
        <begin position="320"/>
        <end position="366"/>
    </location>
</feature>